<dbReference type="OrthoDB" id="689242at2759"/>
<dbReference type="AlphaFoldDB" id="A0A835QDI5"/>
<gene>
    <name evidence="2" type="ORF">HPP92_018003</name>
    <name evidence="1" type="ORF">HPP92_018571</name>
</gene>
<evidence type="ECO:0000313" key="1">
    <source>
        <dbReference type="EMBL" id="KAG0466991.1"/>
    </source>
</evidence>
<keyword evidence="3" id="KW-1185">Reference proteome</keyword>
<proteinExistence type="predicted"/>
<accession>A0A835QDI5</accession>
<reference evidence="3 4" key="1">
    <citation type="journal article" date="2020" name="Nat. Food">
        <title>A phased Vanilla planifolia genome enables genetic improvement of flavour and production.</title>
        <authorList>
            <person name="Hasing T."/>
            <person name="Tang H."/>
            <person name="Brym M."/>
            <person name="Khazi F."/>
            <person name="Huang T."/>
            <person name="Chambers A.H."/>
        </authorList>
    </citation>
    <scope>NUCLEOTIDE SEQUENCE [LARGE SCALE GENOMIC DNA]</scope>
    <source>
        <tissue evidence="2">Leaf</tissue>
    </source>
</reference>
<evidence type="ECO:0000313" key="2">
    <source>
        <dbReference type="EMBL" id="KAG0468675.1"/>
    </source>
</evidence>
<protein>
    <submittedName>
        <fullName evidence="2">Uncharacterized protein</fullName>
    </submittedName>
</protein>
<dbReference type="PANTHER" id="PTHR33181:SF4">
    <property type="entry name" value="OVULE PROTEIN"/>
    <property type="match status" value="1"/>
</dbReference>
<dbReference type="EMBL" id="JADCNL010000009">
    <property type="protein sequence ID" value="KAG0466991.1"/>
    <property type="molecule type" value="Genomic_DNA"/>
</dbReference>
<evidence type="ECO:0000313" key="3">
    <source>
        <dbReference type="Proteomes" id="UP000636800"/>
    </source>
</evidence>
<dbReference type="PANTHER" id="PTHR33181">
    <property type="entry name" value="OS01G0778500 PROTEIN"/>
    <property type="match status" value="1"/>
</dbReference>
<dbReference type="EMBL" id="JADCNM010000009">
    <property type="protein sequence ID" value="KAG0468675.1"/>
    <property type="molecule type" value="Genomic_DNA"/>
</dbReference>
<name>A0A835QDI5_VANPL</name>
<evidence type="ECO:0000313" key="4">
    <source>
        <dbReference type="Proteomes" id="UP000639772"/>
    </source>
</evidence>
<dbReference type="Proteomes" id="UP000636800">
    <property type="component" value="Unassembled WGS sequence"/>
</dbReference>
<sequence length="77" mass="9157">MEWWRKMVRRARVSVVAKGKPKIDGDGMLKLQDDIQTCEYEDILVMWEMLQNPQGKFIHEAKHKREDCKVLETSSKH</sequence>
<organism evidence="2 4">
    <name type="scientific">Vanilla planifolia</name>
    <name type="common">Vanilla</name>
    <dbReference type="NCBI Taxonomy" id="51239"/>
    <lineage>
        <taxon>Eukaryota</taxon>
        <taxon>Viridiplantae</taxon>
        <taxon>Streptophyta</taxon>
        <taxon>Embryophyta</taxon>
        <taxon>Tracheophyta</taxon>
        <taxon>Spermatophyta</taxon>
        <taxon>Magnoliopsida</taxon>
        <taxon>Liliopsida</taxon>
        <taxon>Asparagales</taxon>
        <taxon>Orchidaceae</taxon>
        <taxon>Vanilloideae</taxon>
        <taxon>Vanilleae</taxon>
        <taxon>Vanilla</taxon>
    </lineage>
</organism>
<dbReference type="Proteomes" id="UP000639772">
    <property type="component" value="Chromosome 9"/>
</dbReference>
<comment type="caution">
    <text evidence="2">The sequence shown here is derived from an EMBL/GenBank/DDBJ whole genome shotgun (WGS) entry which is preliminary data.</text>
</comment>